<evidence type="ECO:0000256" key="2">
    <source>
        <dbReference type="SAM" id="Phobius"/>
    </source>
</evidence>
<comment type="caution">
    <text evidence="3">The sequence shown here is derived from an EMBL/GenBank/DDBJ whole genome shotgun (WGS) entry which is preliminary data.</text>
</comment>
<accession>A0A811RHE5</accession>
<keyword evidence="2" id="KW-0812">Transmembrane</keyword>
<sequence length="307" mass="32785">MMIQKYVKQRMSRGRENKRREERREEDRSGDEMEQAKLPTEPSEYDVAAADGFRLLFSTCSSPSPEPSEYDLFAWSWSSRAAAAADGFCSRSSPSPLSSKPPSIAGEVEVEGEALVSGMDNHPSEAAVHELSPIGRSVLNINQEVAAAAPPHFLTRSRSSGNYDLQAQRRLELFMADLEAGEQGVGARRTGGGAAAPVQEPSVVFKMLEGAMVQAYAASLPACVTAYPLLKDTPDHVKFTIFGGLAFITVGLFAGILSRSVARRGLAIRLVSCSAIAVLTFSVASQLAGHNGEVAAVTPVKALLITV</sequence>
<keyword evidence="2" id="KW-0472">Membrane</keyword>
<reference evidence="3" key="1">
    <citation type="submission" date="2020-10" db="EMBL/GenBank/DDBJ databases">
        <authorList>
            <person name="Han B."/>
            <person name="Lu T."/>
            <person name="Zhao Q."/>
            <person name="Huang X."/>
            <person name="Zhao Y."/>
        </authorList>
    </citation>
    <scope>NUCLEOTIDE SEQUENCE</scope>
</reference>
<dbReference type="Proteomes" id="UP000604825">
    <property type="component" value="Unassembled WGS sequence"/>
</dbReference>
<evidence type="ECO:0000313" key="3">
    <source>
        <dbReference type="EMBL" id="CAD6269392.1"/>
    </source>
</evidence>
<organism evidence="3 4">
    <name type="scientific">Miscanthus lutarioriparius</name>
    <dbReference type="NCBI Taxonomy" id="422564"/>
    <lineage>
        <taxon>Eukaryota</taxon>
        <taxon>Viridiplantae</taxon>
        <taxon>Streptophyta</taxon>
        <taxon>Embryophyta</taxon>
        <taxon>Tracheophyta</taxon>
        <taxon>Spermatophyta</taxon>
        <taxon>Magnoliopsida</taxon>
        <taxon>Liliopsida</taxon>
        <taxon>Poales</taxon>
        <taxon>Poaceae</taxon>
        <taxon>PACMAD clade</taxon>
        <taxon>Panicoideae</taxon>
        <taxon>Andropogonodae</taxon>
        <taxon>Andropogoneae</taxon>
        <taxon>Saccharinae</taxon>
        <taxon>Miscanthus</taxon>
    </lineage>
</organism>
<proteinExistence type="predicted"/>
<feature type="transmembrane region" description="Helical" evidence="2">
    <location>
        <begin position="236"/>
        <end position="257"/>
    </location>
</feature>
<dbReference type="OrthoDB" id="719925at2759"/>
<dbReference type="AlphaFoldDB" id="A0A811RHE5"/>
<feature type="region of interest" description="Disordered" evidence="1">
    <location>
        <begin position="1"/>
        <end position="42"/>
    </location>
</feature>
<gene>
    <name evidence="3" type="ORF">NCGR_LOCUS52696</name>
</gene>
<feature type="transmembrane region" description="Helical" evidence="2">
    <location>
        <begin position="266"/>
        <end position="284"/>
    </location>
</feature>
<dbReference type="EMBL" id="CAJGYO010000015">
    <property type="protein sequence ID" value="CAD6269392.1"/>
    <property type="molecule type" value="Genomic_DNA"/>
</dbReference>
<name>A0A811RHE5_9POAL</name>
<feature type="compositionally biased region" description="Basic and acidic residues" evidence="1">
    <location>
        <begin position="13"/>
        <end position="35"/>
    </location>
</feature>
<evidence type="ECO:0000256" key="1">
    <source>
        <dbReference type="SAM" id="MobiDB-lite"/>
    </source>
</evidence>
<keyword evidence="4" id="KW-1185">Reference proteome</keyword>
<protein>
    <submittedName>
        <fullName evidence="3">Uncharacterized protein</fullName>
    </submittedName>
</protein>
<keyword evidence="2" id="KW-1133">Transmembrane helix</keyword>
<evidence type="ECO:0000313" key="4">
    <source>
        <dbReference type="Proteomes" id="UP000604825"/>
    </source>
</evidence>